<dbReference type="InterPro" id="IPR003593">
    <property type="entry name" value="AAA+_ATPase"/>
</dbReference>
<dbReference type="GO" id="GO:0042626">
    <property type="term" value="F:ATPase-coupled transmembrane transporter activity"/>
    <property type="evidence" value="ECO:0007669"/>
    <property type="project" value="TreeGrafter"/>
</dbReference>
<dbReference type="SUPFAM" id="SSF52540">
    <property type="entry name" value="P-loop containing nucleoside triphosphate hydrolases"/>
    <property type="match status" value="2"/>
</dbReference>
<dbReference type="PANTHER" id="PTHR43553">
    <property type="entry name" value="HEAVY METAL TRANSPORTER"/>
    <property type="match status" value="1"/>
</dbReference>
<dbReference type="OrthoDB" id="501320at2"/>
<reference evidence="10 11" key="1">
    <citation type="journal article" date="2015" name="Genome Announc.">
        <title>Expanding the biotechnology potential of lactobacilli through comparative genomics of 213 strains and associated genera.</title>
        <authorList>
            <person name="Sun Z."/>
            <person name="Harris H.M."/>
            <person name="McCann A."/>
            <person name="Guo C."/>
            <person name="Argimon S."/>
            <person name="Zhang W."/>
            <person name="Yang X."/>
            <person name="Jeffery I.B."/>
            <person name="Cooney J.C."/>
            <person name="Kagawa T.F."/>
            <person name="Liu W."/>
            <person name="Song Y."/>
            <person name="Salvetti E."/>
            <person name="Wrobel A."/>
            <person name="Rasinkangas P."/>
            <person name="Parkhill J."/>
            <person name="Rea M.C."/>
            <person name="O'Sullivan O."/>
            <person name="Ritari J."/>
            <person name="Douillard F.P."/>
            <person name="Paul Ross R."/>
            <person name="Yang R."/>
            <person name="Briner A.E."/>
            <person name="Felis G.E."/>
            <person name="de Vos W.M."/>
            <person name="Barrangou R."/>
            <person name="Klaenhammer T.R."/>
            <person name="Caufield P.W."/>
            <person name="Cui Y."/>
            <person name="Zhang H."/>
            <person name="O'Toole P.W."/>
        </authorList>
    </citation>
    <scope>NUCLEOTIDE SEQUENCE [LARGE SCALE GENOMIC DNA]</scope>
    <source>
        <strain evidence="10 11">DSM 19394</strain>
    </source>
</reference>
<evidence type="ECO:0000256" key="4">
    <source>
        <dbReference type="ARBA" id="ARBA00022475"/>
    </source>
</evidence>
<dbReference type="InterPro" id="IPR027417">
    <property type="entry name" value="P-loop_NTPase"/>
</dbReference>
<dbReference type="PROSITE" id="PS00211">
    <property type="entry name" value="ABC_TRANSPORTER_1"/>
    <property type="match status" value="2"/>
</dbReference>
<dbReference type="GO" id="GO:0005524">
    <property type="term" value="F:ATP binding"/>
    <property type="evidence" value="ECO:0007669"/>
    <property type="project" value="UniProtKB-KW"/>
</dbReference>
<dbReference type="PROSITE" id="PS50893">
    <property type="entry name" value="ABC_TRANSPORTER_2"/>
    <property type="match status" value="2"/>
</dbReference>
<comment type="similarity">
    <text evidence="2">Belongs to the ABC transporter superfamily.</text>
</comment>
<keyword evidence="7" id="KW-1278">Translocase</keyword>
<dbReference type="Pfam" id="PF00005">
    <property type="entry name" value="ABC_tran"/>
    <property type="match status" value="2"/>
</dbReference>
<evidence type="ECO:0000256" key="2">
    <source>
        <dbReference type="ARBA" id="ARBA00005417"/>
    </source>
</evidence>
<dbReference type="InterPro" id="IPR015856">
    <property type="entry name" value="ABC_transpr_CbiO/EcfA_su"/>
</dbReference>
<evidence type="ECO:0000256" key="8">
    <source>
        <dbReference type="ARBA" id="ARBA00023136"/>
    </source>
</evidence>
<evidence type="ECO:0000256" key="6">
    <source>
        <dbReference type="ARBA" id="ARBA00022840"/>
    </source>
</evidence>
<dbReference type="InterPro" id="IPR003439">
    <property type="entry name" value="ABC_transporter-like_ATP-bd"/>
</dbReference>
<keyword evidence="4" id="KW-1003">Cell membrane</keyword>
<evidence type="ECO:0000256" key="5">
    <source>
        <dbReference type="ARBA" id="ARBA00022741"/>
    </source>
</evidence>
<proteinExistence type="inferred from homology"/>
<dbReference type="SMART" id="SM00382">
    <property type="entry name" value="AAA"/>
    <property type="match status" value="2"/>
</dbReference>
<dbReference type="AlphaFoldDB" id="A0A0R1LF40"/>
<organism evidence="10 11">
    <name type="scientific">Levilactobacillus acidifarinae DSM 19394 = JCM 15949</name>
    <dbReference type="NCBI Taxonomy" id="1423715"/>
    <lineage>
        <taxon>Bacteria</taxon>
        <taxon>Bacillati</taxon>
        <taxon>Bacillota</taxon>
        <taxon>Bacilli</taxon>
        <taxon>Lactobacillales</taxon>
        <taxon>Lactobacillaceae</taxon>
        <taxon>Levilactobacillus</taxon>
    </lineage>
</organism>
<evidence type="ECO:0000256" key="1">
    <source>
        <dbReference type="ARBA" id="ARBA00004202"/>
    </source>
</evidence>
<dbReference type="EMBL" id="AZDV01000028">
    <property type="protein sequence ID" value="KRK93976.1"/>
    <property type="molecule type" value="Genomic_DNA"/>
</dbReference>
<dbReference type="STRING" id="1423715.FD25_GL001305"/>
<dbReference type="GO" id="GO:0016887">
    <property type="term" value="F:ATP hydrolysis activity"/>
    <property type="evidence" value="ECO:0007669"/>
    <property type="project" value="InterPro"/>
</dbReference>
<evidence type="ECO:0000256" key="7">
    <source>
        <dbReference type="ARBA" id="ARBA00022967"/>
    </source>
</evidence>
<gene>
    <name evidence="10" type="ORF">FD25_GL001305</name>
</gene>
<feature type="domain" description="ABC transporter" evidence="9">
    <location>
        <begin position="4"/>
        <end position="239"/>
    </location>
</feature>
<dbReference type="InterPro" id="IPR050095">
    <property type="entry name" value="ECF_ABC_transporter_ATP-bd"/>
</dbReference>
<accession>A0A0R1LF40</accession>
<sequence>MATVTIQNLTYAPTHQAPVLRDLTATFSGGRFSLLTGPSGSGKTTLLRFIAGLTPLPTTAQITFDGQTLADQQPTQRSRTVALLFQEPSTQFTMNTVANELRFALENQQVAPADMAAKITAALDFVGIANLRDRSLMQLSGGEQQKVALAIIVAMDSDVILLDEPFASIDPATRQTLLTRLVQLCHDRNKTIILADHDLSGYAKWVDHLTVLHNGQLTTLSATATQERLSAFTPERLQLTHVQLPDATTKSCLQGHQFGLTRNDRVLIRPQDLPLLTHKLTLITGPNGSGKSTFFRALVRLGTYQGTLTYQGKDIHRLRRRAYARHVSLMFQAATAQFLNVTVAEELALSQKYGNTTYFTPDRIQAALDQLNLTGRDQQIIYSLSSGQQKKLQLLCMLIMAPDVLLLDEPLKGLDLQSVQAALELLTTTQRALHLTLVMISHQLGGLNDYVDYHLALTHQQFVYQEATS</sequence>
<protein>
    <submittedName>
        <fullName evidence="10">ABC-type cobalt transport system, ATPase component</fullName>
    </submittedName>
</protein>
<comment type="subcellular location">
    <subcellularLocation>
        <location evidence="1">Cell membrane</location>
        <topology evidence="1">Peripheral membrane protein</topology>
    </subcellularLocation>
</comment>
<dbReference type="InterPro" id="IPR017871">
    <property type="entry name" value="ABC_transporter-like_CS"/>
</dbReference>
<feature type="domain" description="ABC transporter" evidence="9">
    <location>
        <begin position="242"/>
        <end position="467"/>
    </location>
</feature>
<dbReference type="PANTHER" id="PTHR43553:SF27">
    <property type="entry name" value="ENERGY-COUPLING FACTOR TRANSPORTER ATP-BINDING PROTEIN ECFA2"/>
    <property type="match status" value="1"/>
</dbReference>
<keyword evidence="8" id="KW-0472">Membrane</keyword>
<keyword evidence="5" id="KW-0547">Nucleotide-binding</keyword>
<dbReference type="CDD" id="cd03225">
    <property type="entry name" value="ABC_cobalt_CbiO_domain1"/>
    <property type="match status" value="2"/>
</dbReference>
<comment type="caution">
    <text evidence="10">The sequence shown here is derived from an EMBL/GenBank/DDBJ whole genome shotgun (WGS) entry which is preliminary data.</text>
</comment>
<name>A0A0R1LF40_9LACO</name>
<evidence type="ECO:0000256" key="3">
    <source>
        <dbReference type="ARBA" id="ARBA00022448"/>
    </source>
</evidence>
<evidence type="ECO:0000259" key="9">
    <source>
        <dbReference type="PROSITE" id="PS50893"/>
    </source>
</evidence>
<dbReference type="RefSeq" id="WP_057804695.1">
    <property type="nucleotide sequence ID" value="NZ_AZDV01000028.1"/>
</dbReference>
<dbReference type="GO" id="GO:0043190">
    <property type="term" value="C:ATP-binding cassette (ABC) transporter complex"/>
    <property type="evidence" value="ECO:0007669"/>
    <property type="project" value="TreeGrafter"/>
</dbReference>
<dbReference type="Proteomes" id="UP000051955">
    <property type="component" value="Unassembled WGS sequence"/>
</dbReference>
<dbReference type="Gene3D" id="3.40.50.300">
    <property type="entry name" value="P-loop containing nucleotide triphosphate hydrolases"/>
    <property type="match status" value="2"/>
</dbReference>
<keyword evidence="11" id="KW-1185">Reference proteome</keyword>
<keyword evidence="6" id="KW-0067">ATP-binding</keyword>
<evidence type="ECO:0000313" key="11">
    <source>
        <dbReference type="Proteomes" id="UP000051955"/>
    </source>
</evidence>
<dbReference type="PATRIC" id="fig|1423715.3.peg.1338"/>
<evidence type="ECO:0000313" key="10">
    <source>
        <dbReference type="EMBL" id="KRK93976.1"/>
    </source>
</evidence>
<keyword evidence="3" id="KW-0813">Transport</keyword>